<protein>
    <recommendedName>
        <fullName evidence="5">Lipoprotein</fullName>
    </recommendedName>
</protein>
<feature type="chain" id="PRO_5046054909" description="Lipoprotein" evidence="2">
    <location>
        <begin position="21"/>
        <end position="180"/>
    </location>
</feature>
<evidence type="ECO:0000313" key="3">
    <source>
        <dbReference type="EMBL" id="WAX55203.1"/>
    </source>
</evidence>
<sequence length="180" mass="17452">MKLRIAAAAAALLAVAGLTACSSSTNGKGGLPLGQRTNAPVTQPASTSDSGSAAAPSGETTAGESSAAPPTATGGSGGGGEFCIKLQQAQTKLGQIGDAMSDPASAKSAIDAEAAVFSDLERSAPEEIKPAIHDLATVLKAAGDAFTDPGAGTAGALSDLIQKLPEDARKIGDYVAANCG</sequence>
<accession>A0ABY7JS93</accession>
<evidence type="ECO:0000256" key="1">
    <source>
        <dbReference type="SAM" id="MobiDB-lite"/>
    </source>
</evidence>
<name>A0ABY7JS93_9ACTN</name>
<reference evidence="3" key="1">
    <citation type="submission" date="2022-05" db="EMBL/GenBank/DDBJ databases">
        <title>Jatrophihabitans sp. SB3-54 whole genome sequence.</title>
        <authorList>
            <person name="Suh M.K."/>
            <person name="Eom M.K."/>
            <person name="Kim J.S."/>
            <person name="Kim H.S."/>
            <person name="Do H.E."/>
            <person name="Shin Y.K."/>
            <person name="Lee J.-S."/>
        </authorList>
    </citation>
    <scope>NUCLEOTIDE SEQUENCE</scope>
    <source>
        <strain evidence="3">SB3-54</strain>
    </source>
</reference>
<keyword evidence="2" id="KW-0732">Signal</keyword>
<proteinExistence type="predicted"/>
<dbReference type="RefSeq" id="WP_269441706.1">
    <property type="nucleotide sequence ID" value="NZ_CP097463.1"/>
</dbReference>
<dbReference type="PROSITE" id="PS51257">
    <property type="entry name" value="PROKAR_LIPOPROTEIN"/>
    <property type="match status" value="1"/>
</dbReference>
<organism evidence="3 4">
    <name type="scientific">Jatrophihabitans cynanchi</name>
    <dbReference type="NCBI Taxonomy" id="2944128"/>
    <lineage>
        <taxon>Bacteria</taxon>
        <taxon>Bacillati</taxon>
        <taxon>Actinomycetota</taxon>
        <taxon>Actinomycetes</taxon>
        <taxon>Jatrophihabitantales</taxon>
        <taxon>Jatrophihabitantaceae</taxon>
        <taxon>Jatrophihabitans</taxon>
    </lineage>
</organism>
<dbReference type="EMBL" id="CP097463">
    <property type="protein sequence ID" value="WAX55203.1"/>
    <property type="molecule type" value="Genomic_DNA"/>
</dbReference>
<evidence type="ECO:0008006" key="5">
    <source>
        <dbReference type="Google" id="ProtNLM"/>
    </source>
</evidence>
<feature type="compositionally biased region" description="Polar residues" evidence="1">
    <location>
        <begin position="35"/>
        <end position="51"/>
    </location>
</feature>
<evidence type="ECO:0000313" key="4">
    <source>
        <dbReference type="Proteomes" id="UP001164693"/>
    </source>
</evidence>
<evidence type="ECO:0000256" key="2">
    <source>
        <dbReference type="SAM" id="SignalP"/>
    </source>
</evidence>
<keyword evidence="4" id="KW-1185">Reference proteome</keyword>
<gene>
    <name evidence="3" type="ORF">M6B22_11605</name>
</gene>
<feature type="region of interest" description="Disordered" evidence="1">
    <location>
        <begin position="26"/>
        <end position="80"/>
    </location>
</feature>
<feature type="signal peptide" evidence="2">
    <location>
        <begin position="1"/>
        <end position="20"/>
    </location>
</feature>
<dbReference type="Proteomes" id="UP001164693">
    <property type="component" value="Chromosome"/>
</dbReference>